<keyword evidence="2" id="KW-1185">Reference proteome</keyword>
<gene>
    <name evidence="1" type="ORF">LZ518_06040</name>
</gene>
<dbReference type="RefSeq" id="WP_249915113.1">
    <property type="nucleotide sequence ID" value="NZ_JAMGBB010000001.1"/>
</dbReference>
<dbReference type="EMBL" id="JAMGBB010000001">
    <property type="protein sequence ID" value="MCL6740692.1"/>
    <property type="molecule type" value="Genomic_DNA"/>
</dbReference>
<reference evidence="1" key="1">
    <citation type="submission" date="2022-05" db="EMBL/GenBank/DDBJ databases">
        <authorList>
            <person name="Jo J.-H."/>
            <person name="Im W.-T."/>
        </authorList>
    </citation>
    <scope>NUCLEOTIDE SEQUENCE</scope>
    <source>
        <strain evidence="1">RB56-2</strain>
    </source>
</reference>
<sequence length="115" mass="12068">MPMLGDLLAAARDGAGNFQPWLKVANPELAAAVEAAAGVAAMTPTSYVRAAVADFARFASEENWATLTSTLKRSEDPGTACLVAMVDWRLTAKACTQHSHHHLSEGGAADERSDA</sequence>
<dbReference type="Proteomes" id="UP001165383">
    <property type="component" value="Unassembled WGS sequence"/>
</dbReference>
<accession>A0ABT0S983</accession>
<evidence type="ECO:0000313" key="1">
    <source>
        <dbReference type="EMBL" id="MCL6740692.1"/>
    </source>
</evidence>
<evidence type="ECO:0000313" key="2">
    <source>
        <dbReference type="Proteomes" id="UP001165383"/>
    </source>
</evidence>
<name>A0ABT0S983_9SPHN</name>
<protein>
    <submittedName>
        <fullName evidence="1">Uncharacterized protein</fullName>
    </submittedName>
</protein>
<proteinExistence type="predicted"/>
<comment type="caution">
    <text evidence="1">The sequence shown here is derived from an EMBL/GenBank/DDBJ whole genome shotgun (WGS) entry which is preliminary data.</text>
</comment>
<organism evidence="1 2">
    <name type="scientific">Sphingomonas brevis</name>
    <dbReference type="NCBI Taxonomy" id="2908206"/>
    <lineage>
        <taxon>Bacteria</taxon>
        <taxon>Pseudomonadati</taxon>
        <taxon>Pseudomonadota</taxon>
        <taxon>Alphaproteobacteria</taxon>
        <taxon>Sphingomonadales</taxon>
        <taxon>Sphingomonadaceae</taxon>
        <taxon>Sphingomonas</taxon>
    </lineage>
</organism>